<proteinExistence type="predicted"/>
<dbReference type="Proteomes" id="UP001362999">
    <property type="component" value="Unassembled WGS sequence"/>
</dbReference>
<feature type="compositionally biased region" description="Polar residues" evidence="1">
    <location>
        <begin position="156"/>
        <end position="168"/>
    </location>
</feature>
<accession>A0AAW0B578</accession>
<dbReference type="CDD" id="cd00067">
    <property type="entry name" value="GAL4"/>
    <property type="match status" value="1"/>
</dbReference>
<feature type="domain" description="Zn(2)-C6 fungal-type" evidence="2">
    <location>
        <begin position="23"/>
        <end position="57"/>
    </location>
</feature>
<reference evidence="3 4" key="1">
    <citation type="journal article" date="2024" name="J Genomics">
        <title>Draft genome sequencing and assembly of Favolaschia claudopus CIRM-BRFM 2984 isolated from oak limbs.</title>
        <authorList>
            <person name="Navarro D."/>
            <person name="Drula E."/>
            <person name="Chaduli D."/>
            <person name="Cazenave R."/>
            <person name="Ahrendt S."/>
            <person name="Wang J."/>
            <person name="Lipzen A."/>
            <person name="Daum C."/>
            <person name="Barry K."/>
            <person name="Grigoriev I.V."/>
            <person name="Favel A."/>
            <person name="Rosso M.N."/>
            <person name="Martin F."/>
        </authorList>
    </citation>
    <scope>NUCLEOTIDE SEQUENCE [LARGE SCALE GENOMIC DNA]</scope>
    <source>
        <strain evidence="3 4">CIRM-BRFM 2984</strain>
    </source>
</reference>
<dbReference type="InterPro" id="IPR001138">
    <property type="entry name" value="Zn2Cys6_DnaBD"/>
</dbReference>
<dbReference type="Gene3D" id="4.10.240.10">
    <property type="entry name" value="Zn(2)-C6 fungal-type DNA-binding domain"/>
    <property type="match status" value="1"/>
</dbReference>
<dbReference type="InterPro" id="IPR036864">
    <property type="entry name" value="Zn2-C6_fun-type_DNA-bd_sf"/>
</dbReference>
<evidence type="ECO:0000256" key="1">
    <source>
        <dbReference type="SAM" id="MobiDB-lite"/>
    </source>
</evidence>
<evidence type="ECO:0000313" key="4">
    <source>
        <dbReference type="Proteomes" id="UP001362999"/>
    </source>
</evidence>
<sequence length="201" mass="22353">MSNPPSYPPSPVFVLRQRRTNIACANCRRLKKKCVIFEDPPQQPCERCMKRGLDCKYITIGEQDGDADMNYSPPTPNRPSTPAASSSSSSRNQPGSSRHGSQASAMHGYSRANQSTDRNWLSPYAHQAAQHPSQHSHSAYQTQGPSAPYAGYGYPATSSNQHQATFQQPNPPQERSKLHLPTWNHYDWCTVDPCYCGGITR</sequence>
<dbReference type="EMBL" id="JAWWNJ010000042">
    <property type="protein sequence ID" value="KAK7020044.1"/>
    <property type="molecule type" value="Genomic_DNA"/>
</dbReference>
<gene>
    <name evidence="3" type="ORF">R3P38DRAFT_2972400</name>
</gene>
<dbReference type="PROSITE" id="PS50048">
    <property type="entry name" value="ZN2_CY6_FUNGAL_2"/>
    <property type="match status" value="1"/>
</dbReference>
<feature type="region of interest" description="Disordered" evidence="1">
    <location>
        <begin position="64"/>
        <end position="175"/>
    </location>
</feature>
<dbReference type="SUPFAM" id="SSF57701">
    <property type="entry name" value="Zn2/Cys6 DNA-binding domain"/>
    <property type="match status" value="1"/>
</dbReference>
<dbReference type="PROSITE" id="PS00463">
    <property type="entry name" value="ZN2_CY6_FUNGAL_1"/>
    <property type="match status" value="1"/>
</dbReference>
<protein>
    <recommendedName>
        <fullName evidence="2">Zn(2)-C6 fungal-type domain-containing protein</fullName>
    </recommendedName>
</protein>
<organism evidence="3 4">
    <name type="scientific">Favolaschia claudopus</name>
    <dbReference type="NCBI Taxonomy" id="2862362"/>
    <lineage>
        <taxon>Eukaryota</taxon>
        <taxon>Fungi</taxon>
        <taxon>Dikarya</taxon>
        <taxon>Basidiomycota</taxon>
        <taxon>Agaricomycotina</taxon>
        <taxon>Agaricomycetes</taxon>
        <taxon>Agaricomycetidae</taxon>
        <taxon>Agaricales</taxon>
        <taxon>Marasmiineae</taxon>
        <taxon>Mycenaceae</taxon>
        <taxon>Favolaschia</taxon>
    </lineage>
</organism>
<comment type="caution">
    <text evidence="3">The sequence shown here is derived from an EMBL/GenBank/DDBJ whole genome shotgun (WGS) entry which is preliminary data.</text>
</comment>
<feature type="compositionally biased region" description="Low complexity" evidence="1">
    <location>
        <begin position="80"/>
        <end position="97"/>
    </location>
</feature>
<feature type="compositionally biased region" description="Low complexity" evidence="1">
    <location>
        <begin position="123"/>
        <end position="141"/>
    </location>
</feature>
<dbReference type="GO" id="GO:0008270">
    <property type="term" value="F:zinc ion binding"/>
    <property type="evidence" value="ECO:0007669"/>
    <property type="project" value="InterPro"/>
</dbReference>
<evidence type="ECO:0000259" key="2">
    <source>
        <dbReference type="PROSITE" id="PS50048"/>
    </source>
</evidence>
<dbReference type="AlphaFoldDB" id="A0AAW0B578"/>
<dbReference type="SMART" id="SM00066">
    <property type="entry name" value="GAL4"/>
    <property type="match status" value="1"/>
</dbReference>
<dbReference type="Pfam" id="PF00172">
    <property type="entry name" value="Zn_clus"/>
    <property type="match status" value="1"/>
</dbReference>
<name>A0AAW0B578_9AGAR</name>
<dbReference type="GO" id="GO:0000981">
    <property type="term" value="F:DNA-binding transcription factor activity, RNA polymerase II-specific"/>
    <property type="evidence" value="ECO:0007669"/>
    <property type="project" value="InterPro"/>
</dbReference>
<evidence type="ECO:0000313" key="3">
    <source>
        <dbReference type="EMBL" id="KAK7020044.1"/>
    </source>
</evidence>
<keyword evidence="4" id="KW-1185">Reference proteome</keyword>